<feature type="signal peptide" evidence="1">
    <location>
        <begin position="1"/>
        <end position="21"/>
    </location>
</feature>
<keyword evidence="1" id="KW-0732">Signal</keyword>
<feature type="chain" id="PRO_5021188392" description="Tetratricopeptide repeat protein" evidence="1">
    <location>
        <begin position="22"/>
        <end position="854"/>
    </location>
</feature>
<gene>
    <name evidence="2" type="ORF">E4J94_08445</name>
</gene>
<evidence type="ECO:0000256" key="1">
    <source>
        <dbReference type="SAM" id="SignalP"/>
    </source>
</evidence>
<evidence type="ECO:0008006" key="4">
    <source>
        <dbReference type="Google" id="ProtNLM"/>
    </source>
</evidence>
<evidence type="ECO:0000313" key="2">
    <source>
        <dbReference type="EMBL" id="TGN27231.1"/>
    </source>
</evidence>
<organism evidence="2 3">
    <name type="scientific">Empedobacter tilapiae</name>
    <dbReference type="NCBI Taxonomy" id="2491114"/>
    <lineage>
        <taxon>Bacteria</taxon>
        <taxon>Pseudomonadati</taxon>
        <taxon>Bacteroidota</taxon>
        <taxon>Flavobacteriia</taxon>
        <taxon>Flavobacteriales</taxon>
        <taxon>Weeksellaceae</taxon>
        <taxon>Empedobacter</taxon>
    </lineage>
</organism>
<protein>
    <recommendedName>
        <fullName evidence="4">Tetratricopeptide repeat protein</fullName>
    </recommendedName>
</protein>
<dbReference type="EMBL" id="SRPE01000005">
    <property type="protein sequence ID" value="TGN27231.1"/>
    <property type="molecule type" value="Genomic_DNA"/>
</dbReference>
<evidence type="ECO:0000313" key="3">
    <source>
        <dbReference type="Proteomes" id="UP000297998"/>
    </source>
</evidence>
<name>A0A4Z1C4E6_9FLAO</name>
<comment type="caution">
    <text evidence="2">The sequence shown here is derived from an EMBL/GenBank/DDBJ whole genome shotgun (WGS) entry which is preliminary data.</text>
</comment>
<dbReference type="AlphaFoldDB" id="A0A4Z1C4E6"/>
<dbReference type="Proteomes" id="UP000297998">
    <property type="component" value="Unassembled WGS sequence"/>
</dbReference>
<dbReference type="RefSeq" id="WP_135835381.1">
    <property type="nucleotide sequence ID" value="NZ_CAUQWU010000005.1"/>
</dbReference>
<dbReference type="OrthoDB" id="1109163at2"/>
<proteinExistence type="predicted"/>
<reference evidence="2 3" key="1">
    <citation type="submission" date="2019-03" db="EMBL/GenBank/DDBJ databases">
        <title>Empedobacter tilapiae sp. nov., isolated from an intestine of Nile tilapia Oreochromis niloticus.</title>
        <authorList>
            <person name="Kim Y.-O."/>
            <person name="Yoon J.-H."/>
        </authorList>
    </citation>
    <scope>NUCLEOTIDE SEQUENCE [LARGE SCALE GENOMIC DNA]</scope>
    <source>
        <strain evidence="2 3">MRS2</strain>
    </source>
</reference>
<sequence length="854" mass="100821">MKKIVLTLCLTFGLTKAFACADGGGEDYYYYNLFSQTLSEAPQYQPFLMTLDNPYYSMDMNQKNENILDWQKTLGINYQQAYELVFKASKQDVDLMIKNGKSTNINYNFATTDWVKKHKQNLLYLSYAKYLEPYMAFYYIDNGEWSYVDRPEKNVNNLNYKKVLEVLKKSWNAETDKELKVRYGYQLVRFAHYFHEYKDAINYFNMYVASQGLKNSMYYYALDQKGGAERALGNYIQANYDFFEVFSHSNDRKLSAYQSMRVTEDLNYEKLLANAKTTQEKNDLYLLIGYNDFSNPLAPARKIIANDVNAPQARILFARSINLIEREYLQQNPEDYYWSSTQERKKYTDLYLPVKANNYYYGSSDENSKDEIQINELITLAKSQATKADDKEYWNLSVAYLNLLNKNFAETKTYLTKVNSISKEFEQQKKVIEILLEIFEQKKITDSFENQLMQKYASILNYEYPQLAEGVYEYSDDVDQKINLKNVILDVLANRFYLQGDKGKAFLIHNEITQLGSNPNWAIINDLDKLDKKSNKTAFEKYLINAKVKSSSWDWRTEKSKEIQFKLSDYLADFKGTLYLGEMKFDLAKKEFEKIDQKFHTSESAYFIYDYDYSTSKETKTWIENQFDGYHNITNKIFGYNKIECFNCDEDQVIATPYLNDFKFIKPNMSKLELTNAMIELNKLAKKKNEEGAKANYLLGNFYYNTTTLGYYRYLLTFDRNNDNGPKFNNYGDEYEATSNFFYKSFGWGGNYVDNFSPSENYLKKAFDSTNDKEMKAQLLFALSKNEQGRFYNAKDPVLKRLYENQYDNEDKILAFKVANYRSNFKSLKQYSDTKTYQEIKSNCKYFDYYTNNF</sequence>
<accession>A0A4Z1C4E6</accession>
<keyword evidence="3" id="KW-1185">Reference proteome</keyword>